<gene>
    <name evidence="2" type="ordered locus">PB2503_08939</name>
</gene>
<feature type="transmembrane region" description="Helical" evidence="1">
    <location>
        <begin position="44"/>
        <end position="74"/>
    </location>
</feature>
<dbReference type="STRING" id="314260.PB2503_08939"/>
<dbReference type="EMBL" id="CP002156">
    <property type="protein sequence ID" value="ADM09841.1"/>
    <property type="molecule type" value="Genomic_DNA"/>
</dbReference>
<dbReference type="InterPro" id="IPR010331">
    <property type="entry name" value="ExoD"/>
</dbReference>
<dbReference type="OrthoDB" id="7949130at2"/>
<evidence type="ECO:0000313" key="3">
    <source>
        <dbReference type="Proteomes" id="UP000001302"/>
    </source>
</evidence>
<dbReference type="KEGG" id="pbr:PB2503_08939"/>
<keyword evidence="1" id="KW-0812">Transmembrane</keyword>
<dbReference type="Pfam" id="PF06055">
    <property type="entry name" value="ExoD"/>
    <property type="match status" value="1"/>
</dbReference>
<dbReference type="Proteomes" id="UP000001302">
    <property type="component" value="Chromosome"/>
</dbReference>
<dbReference type="AlphaFoldDB" id="E0TCF1"/>
<evidence type="ECO:0000313" key="2">
    <source>
        <dbReference type="EMBL" id="ADM09841.1"/>
    </source>
</evidence>
<protein>
    <submittedName>
        <fullName evidence="2">Putative exoD-like membrane protein</fullName>
    </submittedName>
</protein>
<keyword evidence="3" id="KW-1185">Reference proteome</keyword>
<feature type="transmembrane region" description="Helical" evidence="1">
    <location>
        <begin position="176"/>
        <end position="196"/>
    </location>
</feature>
<name>E0TCF1_PARBH</name>
<reference evidence="3" key="1">
    <citation type="submission" date="2010-08" db="EMBL/GenBank/DDBJ databases">
        <title>Genome sequence of Parvularcula bermudensis HTCC2503.</title>
        <authorList>
            <person name="Kang D.-M."/>
            <person name="Oh H.-M."/>
            <person name="Cho J.-C."/>
        </authorList>
    </citation>
    <scope>NUCLEOTIDE SEQUENCE [LARGE SCALE GENOMIC DNA]</scope>
    <source>
        <strain evidence="3">ATCC BAA-594 / HTCC2503 / KCTC 12087</strain>
    </source>
</reference>
<dbReference type="PANTHER" id="PTHR41795">
    <property type="entry name" value="EXOPOLYSACCHARIDE SYNTHESIS PROTEIN"/>
    <property type="match status" value="1"/>
</dbReference>
<evidence type="ECO:0000256" key="1">
    <source>
        <dbReference type="SAM" id="Phobius"/>
    </source>
</evidence>
<dbReference type="PANTHER" id="PTHR41795:SF1">
    <property type="entry name" value="EXOPOLYSACCHARIDE SYNTHESIS PROTEIN"/>
    <property type="match status" value="1"/>
</dbReference>
<keyword evidence="1" id="KW-0472">Membrane</keyword>
<accession>E0TCF1</accession>
<dbReference type="RefSeq" id="WP_013300815.1">
    <property type="nucleotide sequence ID" value="NC_014414.1"/>
</dbReference>
<sequence length="197" mass="20802">MATSSDSTDPLEDILDEAIDKTDGGCASVQDILDSFGSQSLGPVILLAGMIVIIPVIGAIPGVPSIVGLSVFLFSVQFLVGKRSIWLPEAIRTASIERQKLKTAQEKAAPFLRWADTLFTERLTFMSSSVMERVSAGVVTALAAAMIPMELIPGAVAVPGWAMIFFGVGLMARDGLMLILAFLASLGTVYLIASVLL</sequence>
<dbReference type="eggNOG" id="COG3932">
    <property type="taxonomic scope" value="Bacteria"/>
</dbReference>
<proteinExistence type="predicted"/>
<dbReference type="PIRSF" id="PIRSF033239">
    <property type="entry name" value="ExoD"/>
    <property type="match status" value="1"/>
</dbReference>
<organism evidence="2 3">
    <name type="scientific">Parvularcula bermudensis (strain ATCC BAA-594 / HTCC2503 / KCTC 12087)</name>
    <dbReference type="NCBI Taxonomy" id="314260"/>
    <lineage>
        <taxon>Bacteria</taxon>
        <taxon>Pseudomonadati</taxon>
        <taxon>Pseudomonadota</taxon>
        <taxon>Alphaproteobacteria</taxon>
        <taxon>Parvularculales</taxon>
        <taxon>Parvularculaceae</taxon>
        <taxon>Parvularcula</taxon>
    </lineage>
</organism>
<keyword evidence="1" id="KW-1133">Transmembrane helix</keyword>
<dbReference type="HOGENOM" id="CLU_093444_1_0_5"/>
<reference evidence="2 3" key="2">
    <citation type="journal article" date="2011" name="J. Bacteriol.">
        <title>Complete genome sequence of strain HTCC2503T of Parvularcula bermudensis, the type species of the order "Parvularculales" in the class Alphaproteobacteria.</title>
        <authorList>
            <person name="Oh H.M."/>
            <person name="Kang I."/>
            <person name="Vergin K.L."/>
            <person name="Kang D."/>
            <person name="Rhee K.H."/>
            <person name="Giovannoni S.J."/>
            <person name="Cho J.C."/>
        </authorList>
    </citation>
    <scope>NUCLEOTIDE SEQUENCE [LARGE SCALE GENOMIC DNA]</scope>
    <source>
        <strain evidence="3">ATCC BAA-594 / HTCC2503 / KCTC 12087</strain>
    </source>
</reference>